<comment type="caution">
    <text evidence="1">The sequence shown here is derived from an EMBL/GenBank/DDBJ whole genome shotgun (WGS) entry which is preliminary data.</text>
</comment>
<proteinExistence type="predicted"/>
<dbReference type="AlphaFoldDB" id="A0A3M6UZ20"/>
<dbReference type="EMBL" id="RCHS01000419">
    <property type="protein sequence ID" value="RMX58933.1"/>
    <property type="molecule type" value="Genomic_DNA"/>
</dbReference>
<sequence length="333" mass="37201">MSSRVCPVDFDGRKEMSSLPLKSVVVHKSVTSLMMETNLRKGRCKKKGLTESQQKEVHTPEVTCVRPPTYTVSPKTLERRCKETFEAAMKIHGGTISNKRPALDGLYHTISKKCKTSVLEVPNDMKMLAMLGGELSNSATFFSTFANVSTKECTDLGGTFGSHPSCKWKPWKYANRLKDAKAVDSFKVSLDGKPLLAKHKRSKEAVAKSYIPSTCKTFAEVQKDTSLGRLVTALKCEVKAGCLAKKVRKRFDKTQAYIGVRLRDLCSIINRFEVEDTHLEQLQQLAKEYYRANALLLPTSVNPTIWTISHVVAAHARQVHDKYGQGLLTVTME</sequence>
<accession>A0A3M6UZ20</accession>
<dbReference type="OrthoDB" id="5981083at2759"/>
<protein>
    <submittedName>
        <fullName evidence="1">Uncharacterized protein</fullName>
    </submittedName>
</protein>
<feature type="non-terminal residue" evidence="1">
    <location>
        <position position="333"/>
    </location>
</feature>
<evidence type="ECO:0000313" key="1">
    <source>
        <dbReference type="EMBL" id="RMX58933.1"/>
    </source>
</evidence>
<keyword evidence="2" id="KW-1185">Reference proteome</keyword>
<dbReference type="Proteomes" id="UP000275408">
    <property type="component" value="Unassembled WGS sequence"/>
</dbReference>
<organism evidence="1 2">
    <name type="scientific">Pocillopora damicornis</name>
    <name type="common">Cauliflower coral</name>
    <name type="synonym">Millepora damicornis</name>
    <dbReference type="NCBI Taxonomy" id="46731"/>
    <lineage>
        <taxon>Eukaryota</taxon>
        <taxon>Metazoa</taxon>
        <taxon>Cnidaria</taxon>
        <taxon>Anthozoa</taxon>
        <taxon>Hexacorallia</taxon>
        <taxon>Scleractinia</taxon>
        <taxon>Astrocoeniina</taxon>
        <taxon>Pocilloporidae</taxon>
        <taxon>Pocillopora</taxon>
    </lineage>
</organism>
<reference evidence="1 2" key="1">
    <citation type="journal article" date="2018" name="Sci. Rep.">
        <title>Comparative analysis of the Pocillopora damicornis genome highlights role of immune system in coral evolution.</title>
        <authorList>
            <person name="Cunning R."/>
            <person name="Bay R.A."/>
            <person name="Gillette P."/>
            <person name="Baker A.C."/>
            <person name="Traylor-Knowles N."/>
        </authorList>
    </citation>
    <scope>NUCLEOTIDE SEQUENCE [LARGE SCALE GENOMIC DNA]</scope>
    <source>
        <strain evidence="1">RSMAS</strain>
        <tissue evidence="1">Whole animal</tissue>
    </source>
</reference>
<gene>
    <name evidence="1" type="ORF">pdam_00022922</name>
</gene>
<name>A0A3M6UZ20_POCDA</name>
<evidence type="ECO:0000313" key="2">
    <source>
        <dbReference type="Proteomes" id="UP000275408"/>
    </source>
</evidence>